<dbReference type="CDD" id="cd02440">
    <property type="entry name" value="AdoMet_MTases"/>
    <property type="match status" value="1"/>
</dbReference>
<name>A0A2P8HWX3_9BACI</name>
<dbReference type="Pfam" id="PF08241">
    <property type="entry name" value="Methyltransf_11"/>
    <property type="match status" value="1"/>
</dbReference>
<evidence type="ECO:0000259" key="1">
    <source>
        <dbReference type="Pfam" id="PF08241"/>
    </source>
</evidence>
<keyword evidence="2" id="KW-0489">Methyltransferase</keyword>
<dbReference type="Gene3D" id="3.40.50.150">
    <property type="entry name" value="Vaccinia Virus protein VP39"/>
    <property type="match status" value="1"/>
</dbReference>
<dbReference type="RefSeq" id="WP_106587469.1">
    <property type="nucleotide sequence ID" value="NZ_PYAV01000002.1"/>
</dbReference>
<protein>
    <submittedName>
        <fullName evidence="2">Ubiquinone/menaquinone biosynthesis C-methylase UbiE</fullName>
    </submittedName>
</protein>
<evidence type="ECO:0000313" key="2">
    <source>
        <dbReference type="EMBL" id="PSL50743.1"/>
    </source>
</evidence>
<dbReference type="Proteomes" id="UP000242310">
    <property type="component" value="Unassembled WGS sequence"/>
</dbReference>
<accession>A0A2P8HWX3</accession>
<keyword evidence="2" id="KW-0808">Transferase</keyword>
<dbReference type="PANTHER" id="PTHR43591">
    <property type="entry name" value="METHYLTRANSFERASE"/>
    <property type="match status" value="1"/>
</dbReference>
<dbReference type="OrthoDB" id="9808140at2"/>
<dbReference type="GO" id="GO:0008757">
    <property type="term" value="F:S-adenosylmethionine-dependent methyltransferase activity"/>
    <property type="evidence" value="ECO:0007669"/>
    <property type="project" value="InterPro"/>
</dbReference>
<dbReference type="InterPro" id="IPR029063">
    <property type="entry name" value="SAM-dependent_MTases_sf"/>
</dbReference>
<dbReference type="SUPFAM" id="SSF53335">
    <property type="entry name" value="S-adenosyl-L-methionine-dependent methyltransferases"/>
    <property type="match status" value="1"/>
</dbReference>
<dbReference type="InterPro" id="IPR013216">
    <property type="entry name" value="Methyltransf_11"/>
</dbReference>
<dbReference type="EMBL" id="PYAV01000002">
    <property type="protein sequence ID" value="PSL50743.1"/>
    <property type="molecule type" value="Genomic_DNA"/>
</dbReference>
<sequence length="218" mass="23834">MSGTEFDGKVEFFDDMAQTPWLSEVHRLVAKAGGSWEDKDVLDVGCGTGRLLIGNGTEAKSITGVDLSEKMVAKAGALCTECGMEEKASFYAGDAYELPFEDDSFDIAVSTLVVFLLPEPLKAIDEMKRVVRPGGRLAMLNPGPFMGRETAMQLAEEKGFSPDSREKLGAWADVSERRHRFSPRELSKHLTDQGLVNIEHIPVLDGLGIITAADKREK</sequence>
<reference evidence="2 3" key="1">
    <citation type="submission" date="2018-03" db="EMBL/GenBank/DDBJ databases">
        <title>Genomic Encyclopedia of Type Strains, Phase III (KMG-III): the genomes of soil and plant-associated and newly described type strains.</title>
        <authorList>
            <person name="Whitman W."/>
        </authorList>
    </citation>
    <scope>NUCLEOTIDE SEQUENCE [LARGE SCALE GENOMIC DNA]</scope>
    <source>
        <strain evidence="2 3">CGMCC 1.07653</strain>
    </source>
</reference>
<dbReference type="PANTHER" id="PTHR43591:SF110">
    <property type="entry name" value="RHODANESE DOMAIN-CONTAINING PROTEIN"/>
    <property type="match status" value="1"/>
</dbReference>
<gene>
    <name evidence="2" type="ORF">B0H94_10217</name>
</gene>
<keyword evidence="2" id="KW-0830">Ubiquinone</keyword>
<organism evidence="2 3">
    <name type="scientific">Salsuginibacillus halophilus</name>
    <dbReference type="NCBI Taxonomy" id="517424"/>
    <lineage>
        <taxon>Bacteria</taxon>
        <taxon>Bacillati</taxon>
        <taxon>Bacillota</taxon>
        <taxon>Bacilli</taxon>
        <taxon>Bacillales</taxon>
        <taxon>Bacillaceae</taxon>
        <taxon>Salsuginibacillus</taxon>
    </lineage>
</organism>
<dbReference type="GO" id="GO:0032259">
    <property type="term" value="P:methylation"/>
    <property type="evidence" value="ECO:0007669"/>
    <property type="project" value="UniProtKB-KW"/>
</dbReference>
<feature type="domain" description="Methyltransferase type 11" evidence="1">
    <location>
        <begin position="42"/>
        <end position="138"/>
    </location>
</feature>
<keyword evidence="3" id="KW-1185">Reference proteome</keyword>
<proteinExistence type="predicted"/>
<evidence type="ECO:0000313" key="3">
    <source>
        <dbReference type="Proteomes" id="UP000242310"/>
    </source>
</evidence>
<dbReference type="AlphaFoldDB" id="A0A2P8HWX3"/>
<comment type="caution">
    <text evidence="2">The sequence shown here is derived from an EMBL/GenBank/DDBJ whole genome shotgun (WGS) entry which is preliminary data.</text>
</comment>